<protein>
    <submittedName>
        <fullName evidence="2">Uncharacterized protein</fullName>
    </submittedName>
</protein>
<dbReference type="EMBL" id="KN834819">
    <property type="protein sequence ID" value="KIK54153.1"/>
    <property type="molecule type" value="Genomic_DNA"/>
</dbReference>
<dbReference type="HOGENOM" id="CLU_3014373_0_0_1"/>
<reference evidence="2 3" key="1">
    <citation type="submission" date="2014-04" db="EMBL/GenBank/DDBJ databases">
        <title>Evolutionary Origins and Diversification of the Mycorrhizal Mutualists.</title>
        <authorList>
            <consortium name="DOE Joint Genome Institute"/>
            <consortium name="Mycorrhizal Genomics Consortium"/>
            <person name="Kohler A."/>
            <person name="Kuo A."/>
            <person name="Nagy L.G."/>
            <person name="Floudas D."/>
            <person name="Copeland A."/>
            <person name="Barry K.W."/>
            <person name="Cichocki N."/>
            <person name="Veneault-Fourrey C."/>
            <person name="LaButti K."/>
            <person name="Lindquist E.A."/>
            <person name="Lipzen A."/>
            <person name="Lundell T."/>
            <person name="Morin E."/>
            <person name="Murat C."/>
            <person name="Riley R."/>
            <person name="Ohm R."/>
            <person name="Sun H."/>
            <person name="Tunlid A."/>
            <person name="Henrissat B."/>
            <person name="Grigoriev I.V."/>
            <person name="Hibbett D.S."/>
            <person name="Martin F."/>
        </authorList>
    </citation>
    <scope>NUCLEOTIDE SEQUENCE [LARGE SCALE GENOMIC DNA]</scope>
    <source>
        <strain evidence="2 3">FD-317 M1</strain>
    </source>
</reference>
<accession>A0A0D0CGS2</accession>
<organism evidence="2 3">
    <name type="scientific">Collybiopsis luxurians FD-317 M1</name>
    <dbReference type="NCBI Taxonomy" id="944289"/>
    <lineage>
        <taxon>Eukaryota</taxon>
        <taxon>Fungi</taxon>
        <taxon>Dikarya</taxon>
        <taxon>Basidiomycota</taxon>
        <taxon>Agaricomycotina</taxon>
        <taxon>Agaricomycetes</taxon>
        <taxon>Agaricomycetidae</taxon>
        <taxon>Agaricales</taxon>
        <taxon>Marasmiineae</taxon>
        <taxon>Omphalotaceae</taxon>
        <taxon>Collybiopsis</taxon>
        <taxon>Collybiopsis luxurians</taxon>
    </lineage>
</organism>
<dbReference type="Proteomes" id="UP000053593">
    <property type="component" value="Unassembled WGS sequence"/>
</dbReference>
<feature type="region of interest" description="Disordered" evidence="1">
    <location>
        <begin position="31"/>
        <end position="56"/>
    </location>
</feature>
<evidence type="ECO:0000313" key="3">
    <source>
        <dbReference type="Proteomes" id="UP000053593"/>
    </source>
</evidence>
<dbReference type="AlphaFoldDB" id="A0A0D0CGS2"/>
<dbReference type="OrthoDB" id="3259206at2759"/>
<evidence type="ECO:0000256" key="1">
    <source>
        <dbReference type="SAM" id="MobiDB-lite"/>
    </source>
</evidence>
<gene>
    <name evidence="2" type="ORF">GYMLUDRAFT_77204</name>
</gene>
<proteinExistence type="predicted"/>
<evidence type="ECO:0000313" key="2">
    <source>
        <dbReference type="EMBL" id="KIK54153.1"/>
    </source>
</evidence>
<keyword evidence="3" id="KW-1185">Reference proteome</keyword>
<name>A0A0D0CGS2_9AGAR</name>
<sequence length="56" mass="6300">MPSLSAFYHIIKREAKAGNPWAKDWKKKHEHKHQFTTSSPLDITGLGRGRQVAATA</sequence>